<evidence type="ECO:0000313" key="1">
    <source>
        <dbReference type="EMBL" id="QXH33927.1"/>
    </source>
</evidence>
<dbReference type="EMBL" id="CP077073">
    <property type="protein sequence ID" value="QXH33927.1"/>
    <property type="molecule type" value="Genomic_DNA"/>
</dbReference>
<accession>A0ABX8M5C1</accession>
<dbReference type="RefSeq" id="WP_217848293.1">
    <property type="nucleotide sequence ID" value="NZ_CP077073.1"/>
</dbReference>
<organism evidence="1 2">
    <name type="scientific">Pseudomonas muyukensis</name>
    <dbReference type="NCBI Taxonomy" id="2842357"/>
    <lineage>
        <taxon>Bacteria</taxon>
        <taxon>Pseudomonadati</taxon>
        <taxon>Pseudomonadota</taxon>
        <taxon>Gammaproteobacteria</taxon>
        <taxon>Pseudomonadales</taxon>
        <taxon>Pseudomonadaceae</taxon>
        <taxon>Pseudomonas</taxon>
    </lineage>
</organism>
<proteinExistence type="predicted"/>
<protein>
    <submittedName>
        <fullName evidence="1">Uncharacterized protein</fullName>
    </submittedName>
</protein>
<dbReference type="Proteomes" id="UP001047646">
    <property type="component" value="Chromosome"/>
</dbReference>
<reference evidence="1" key="1">
    <citation type="journal article" date="2021" name="Microorganisms">
        <title>The Ever-Expanding Pseudomonas Genus: Description of 43 New Species and Partition of the Pseudomonas putida Group.</title>
        <authorList>
            <person name="Girard L."/>
            <person name="Lood C."/>
            <person name="Hofte M."/>
            <person name="Vandamme P."/>
            <person name="Rokni-Zadeh H."/>
            <person name="van Noort V."/>
            <person name="Lavigne R."/>
            <person name="De Mot R."/>
        </authorList>
    </citation>
    <scope>NUCLEOTIDE SEQUENCE</scope>
    <source>
        <strain evidence="1">COW39</strain>
    </source>
</reference>
<keyword evidence="2" id="KW-1185">Reference proteome</keyword>
<evidence type="ECO:0000313" key="2">
    <source>
        <dbReference type="Proteomes" id="UP001047646"/>
    </source>
</evidence>
<name>A0ABX8M5C1_9PSED</name>
<sequence>MKPVFDLYRADGTLQLNLASSLPKTLGRIDTSRYNNGRQQVIGTVDIPGFTGKRPWFQVEGNIPNSIQACIQISINGTQLSFNMRVGLNPGPYIKYGVY</sequence>
<gene>
    <name evidence="1" type="ORF">KSS95_17355</name>
</gene>